<keyword evidence="7" id="KW-0812">Transmembrane</keyword>
<keyword evidence="11" id="KW-1185">Reference proteome</keyword>
<dbReference type="CDD" id="cd06225">
    <property type="entry name" value="HAMP"/>
    <property type="match status" value="1"/>
</dbReference>
<evidence type="ECO:0000313" key="11">
    <source>
        <dbReference type="Proteomes" id="UP000650466"/>
    </source>
</evidence>
<dbReference type="InterPro" id="IPR003660">
    <property type="entry name" value="HAMP_dom"/>
</dbReference>
<keyword evidence="4 6" id="KW-0807">Transducer</keyword>
<dbReference type="Gene3D" id="6.10.340.10">
    <property type="match status" value="1"/>
</dbReference>
<dbReference type="PANTHER" id="PTHR32089:SF112">
    <property type="entry name" value="LYSOZYME-LIKE PROTEIN-RELATED"/>
    <property type="match status" value="1"/>
</dbReference>
<dbReference type="PROSITE" id="PS50111">
    <property type="entry name" value="CHEMOTAXIS_TRANSDUC_2"/>
    <property type="match status" value="1"/>
</dbReference>
<evidence type="ECO:0000256" key="1">
    <source>
        <dbReference type="ARBA" id="ARBA00004236"/>
    </source>
</evidence>
<evidence type="ECO:0000256" key="3">
    <source>
        <dbReference type="ARBA" id="ARBA00023136"/>
    </source>
</evidence>
<dbReference type="AlphaFoldDB" id="A0A926QKC1"/>
<evidence type="ECO:0000259" key="8">
    <source>
        <dbReference type="PROSITE" id="PS50111"/>
    </source>
</evidence>
<evidence type="ECO:0000256" key="2">
    <source>
        <dbReference type="ARBA" id="ARBA00022475"/>
    </source>
</evidence>
<evidence type="ECO:0000259" key="9">
    <source>
        <dbReference type="PROSITE" id="PS50885"/>
    </source>
</evidence>
<dbReference type="GO" id="GO:0005886">
    <property type="term" value="C:plasma membrane"/>
    <property type="evidence" value="ECO:0007669"/>
    <property type="project" value="UniProtKB-SubCell"/>
</dbReference>
<reference evidence="10" key="1">
    <citation type="submission" date="2020-09" db="EMBL/GenBank/DDBJ databases">
        <title>Draft Genome Sequence of Paenibacillus sp. WST5.</title>
        <authorList>
            <person name="Bao Z."/>
        </authorList>
    </citation>
    <scope>NUCLEOTIDE SEQUENCE</scope>
    <source>
        <strain evidence="10">WST5</strain>
    </source>
</reference>
<dbReference type="Pfam" id="PF00672">
    <property type="entry name" value="HAMP"/>
    <property type="match status" value="1"/>
</dbReference>
<comment type="caution">
    <text evidence="10">The sequence shown here is derived from an EMBL/GenBank/DDBJ whole genome shotgun (WGS) entry which is preliminary data.</text>
</comment>
<dbReference type="Pfam" id="PF00015">
    <property type="entry name" value="MCPsignal"/>
    <property type="match status" value="1"/>
</dbReference>
<keyword evidence="3 7" id="KW-0472">Membrane</keyword>
<feature type="transmembrane region" description="Helical" evidence="7">
    <location>
        <begin position="189"/>
        <end position="211"/>
    </location>
</feature>
<evidence type="ECO:0000256" key="4">
    <source>
        <dbReference type="ARBA" id="ARBA00023224"/>
    </source>
</evidence>
<comment type="subcellular location">
    <subcellularLocation>
        <location evidence="1">Cell membrane</location>
    </subcellularLocation>
</comment>
<dbReference type="PROSITE" id="PS50885">
    <property type="entry name" value="HAMP"/>
    <property type="match status" value="1"/>
</dbReference>
<evidence type="ECO:0000256" key="5">
    <source>
        <dbReference type="ARBA" id="ARBA00029447"/>
    </source>
</evidence>
<feature type="domain" description="HAMP" evidence="9">
    <location>
        <begin position="213"/>
        <end position="265"/>
    </location>
</feature>
<dbReference type="SUPFAM" id="SSF58104">
    <property type="entry name" value="Methyl-accepting chemotaxis protein (MCP) signaling domain"/>
    <property type="match status" value="1"/>
</dbReference>
<dbReference type="CDD" id="cd11386">
    <property type="entry name" value="MCP_signal"/>
    <property type="match status" value="1"/>
</dbReference>
<dbReference type="SMART" id="SM00304">
    <property type="entry name" value="HAMP"/>
    <property type="match status" value="1"/>
</dbReference>
<evidence type="ECO:0000256" key="6">
    <source>
        <dbReference type="PROSITE-ProRule" id="PRU00284"/>
    </source>
</evidence>
<proteinExistence type="inferred from homology"/>
<dbReference type="GO" id="GO:0007165">
    <property type="term" value="P:signal transduction"/>
    <property type="evidence" value="ECO:0007669"/>
    <property type="project" value="UniProtKB-KW"/>
</dbReference>
<accession>A0A926QKC1</accession>
<keyword evidence="7" id="KW-1133">Transmembrane helix</keyword>
<sequence length="570" mass="61685">MISFIHSIRFKFLISFIALMLLFMISAALSYRMVQSTKLSVEEQTASMVNEKAALSLKSMVGLLYSNQADLIINNNPAVIEEYRENTKPFLEMIDQITASARTDEQRQWAEELAKQSGAYVAIFDSVIAIYNQQDHYTPQQLRKEYKQVDDATDEMKNRIFDLTDKFILTYAQGYTEAKSSLERSMSKLVQTLLISSVIVVVIGLVLAVVLERMITKPLSRAVGFLRRVAEGDLTSRLDGKSKDETGQLIDACNDMVQQLRTLLHEATANAEAVRGASEQLGSHARHTMQASGEIARAIDVVAAGNASQDVGASESARAMEEMAAGILRIAESSSSVAGASLDAEAGAKRGNASIAQSIEQMRRIEQSVQSSTQIIDRVGERSREIHHIVDVITGIAGQTNLLALNASIEAARAGEHGKGFAVVAAEVRKLAEQAVQSTTQINHIIQGVQEDAIASVASMHGVKDEVQQGARLIQQSGMLFGDILHAIESISEQVQELSASSEEMSAGAEEVSASIAEMAHLAKQAALQSQAIVVHTQDQLHAMEAIDGSVAHLSETAQALHGAVGRFKV</sequence>
<keyword evidence="2" id="KW-1003">Cell membrane</keyword>
<dbReference type="Proteomes" id="UP000650466">
    <property type="component" value="Unassembled WGS sequence"/>
</dbReference>
<name>A0A926QKC1_9BACL</name>
<dbReference type="Gene3D" id="1.10.287.950">
    <property type="entry name" value="Methyl-accepting chemotaxis protein"/>
    <property type="match status" value="1"/>
</dbReference>
<gene>
    <name evidence="10" type="ORF">ICC18_20235</name>
</gene>
<dbReference type="EMBL" id="JACVVD010000007">
    <property type="protein sequence ID" value="MBD0382450.1"/>
    <property type="molecule type" value="Genomic_DNA"/>
</dbReference>
<organism evidence="10 11">
    <name type="scientific">Paenibacillus sedimenti</name>
    <dbReference type="NCBI Taxonomy" id="2770274"/>
    <lineage>
        <taxon>Bacteria</taxon>
        <taxon>Bacillati</taxon>
        <taxon>Bacillota</taxon>
        <taxon>Bacilli</taxon>
        <taxon>Bacillales</taxon>
        <taxon>Paenibacillaceae</taxon>
        <taxon>Paenibacillus</taxon>
    </lineage>
</organism>
<dbReference type="SMART" id="SM00283">
    <property type="entry name" value="MA"/>
    <property type="match status" value="1"/>
</dbReference>
<protein>
    <submittedName>
        <fullName evidence="10">Methyl-accepting chemotaxis protein</fullName>
    </submittedName>
</protein>
<dbReference type="RefSeq" id="WP_188176232.1">
    <property type="nucleotide sequence ID" value="NZ_JACVVD010000007.1"/>
</dbReference>
<feature type="domain" description="Methyl-accepting transducer" evidence="8">
    <location>
        <begin position="284"/>
        <end position="520"/>
    </location>
</feature>
<comment type="similarity">
    <text evidence="5">Belongs to the methyl-accepting chemotaxis (MCP) protein family.</text>
</comment>
<evidence type="ECO:0000313" key="10">
    <source>
        <dbReference type="EMBL" id="MBD0382450.1"/>
    </source>
</evidence>
<dbReference type="PANTHER" id="PTHR32089">
    <property type="entry name" value="METHYL-ACCEPTING CHEMOTAXIS PROTEIN MCPB"/>
    <property type="match status" value="1"/>
</dbReference>
<dbReference type="InterPro" id="IPR004089">
    <property type="entry name" value="MCPsignal_dom"/>
</dbReference>
<evidence type="ECO:0000256" key="7">
    <source>
        <dbReference type="SAM" id="Phobius"/>
    </source>
</evidence>